<keyword evidence="2" id="KW-0560">Oxidoreductase</keyword>
<evidence type="ECO:0000313" key="2">
    <source>
        <dbReference type="EMBL" id="MFK2916619.1"/>
    </source>
</evidence>
<keyword evidence="3" id="KW-1185">Reference proteome</keyword>
<dbReference type="GO" id="GO:0004497">
    <property type="term" value="F:monooxygenase activity"/>
    <property type="evidence" value="ECO:0007669"/>
    <property type="project" value="UniProtKB-KW"/>
</dbReference>
<dbReference type="Pfam" id="PF03992">
    <property type="entry name" value="ABM"/>
    <property type="match status" value="1"/>
</dbReference>
<evidence type="ECO:0000259" key="1">
    <source>
        <dbReference type="PROSITE" id="PS51725"/>
    </source>
</evidence>
<dbReference type="PANTHER" id="PTHR33336">
    <property type="entry name" value="QUINOL MONOOXYGENASE YGIN-RELATED"/>
    <property type="match status" value="1"/>
</dbReference>
<gene>
    <name evidence="2" type="ORF">ISS97_05040</name>
</gene>
<dbReference type="PANTHER" id="PTHR33336:SF3">
    <property type="entry name" value="ABM DOMAIN-CONTAINING PROTEIN"/>
    <property type="match status" value="1"/>
</dbReference>
<dbReference type="RefSeq" id="WP_379985985.1">
    <property type="nucleotide sequence ID" value="NZ_JADIKD010000007.1"/>
</dbReference>
<organism evidence="2 3">
    <name type="scientific">Dyella koreensis</name>
    <dbReference type="NCBI Taxonomy" id="311235"/>
    <lineage>
        <taxon>Bacteria</taxon>
        <taxon>Pseudomonadati</taxon>
        <taxon>Pseudomonadota</taxon>
        <taxon>Gammaproteobacteria</taxon>
        <taxon>Lysobacterales</taxon>
        <taxon>Rhodanobacteraceae</taxon>
        <taxon>Dyella</taxon>
    </lineage>
</organism>
<accession>A0ABW8K130</accession>
<dbReference type="InterPro" id="IPR007138">
    <property type="entry name" value="ABM_dom"/>
</dbReference>
<reference evidence="2 3" key="1">
    <citation type="submission" date="2020-10" db="EMBL/GenBank/DDBJ databases">
        <title>Phylogeny of dyella-like bacteria.</title>
        <authorList>
            <person name="Fu J."/>
        </authorList>
    </citation>
    <scope>NUCLEOTIDE SEQUENCE [LARGE SCALE GENOMIC DNA]</scope>
    <source>
        <strain evidence="2 3">BB4</strain>
    </source>
</reference>
<dbReference type="Gene3D" id="3.30.70.100">
    <property type="match status" value="1"/>
</dbReference>
<dbReference type="InterPro" id="IPR011008">
    <property type="entry name" value="Dimeric_a/b-barrel"/>
</dbReference>
<feature type="domain" description="ABM" evidence="1">
    <location>
        <begin position="2"/>
        <end position="90"/>
    </location>
</feature>
<dbReference type="InterPro" id="IPR050744">
    <property type="entry name" value="AI-2_Isomerase_LsrG"/>
</dbReference>
<dbReference type="EMBL" id="JADIKD010000007">
    <property type="protein sequence ID" value="MFK2916619.1"/>
    <property type="molecule type" value="Genomic_DNA"/>
</dbReference>
<dbReference type="Proteomes" id="UP001620408">
    <property type="component" value="Unassembled WGS sequence"/>
</dbReference>
<evidence type="ECO:0000313" key="3">
    <source>
        <dbReference type="Proteomes" id="UP001620408"/>
    </source>
</evidence>
<protein>
    <submittedName>
        <fullName evidence="2">Antibiotic biosynthesis monooxygenase</fullName>
    </submittedName>
</protein>
<keyword evidence="2" id="KW-0503">Monooxygenase</keyword>
<name>A0ABW8K130_9GAMM</name>
<dbReference type="SUPFAM" id="SSF54909">
    <property type="entry name" value="Dimeric alpha+beta barrel"/>
    <property type="match status" value="1"/>
</dbReference>
<sequence length="100" mass="11288">MIIVAGYLTVDPGQLKTFEKAIADVVDIVRKEDGCHHYSVLAEDRDRGLINITEVWRDQAAVDAHMAQPWIKSLFVRVMPLITSTDAPIYEVVGVRERHS</sequence>
<dbReference type="PROSITE" id="PS51725">
    <property type="entry name" value="ABM"/>
    <property type="match status" value="1"/>
</dbReference>
<proteinExistence type="predicted"/>
<comment type="caution">
    <text evidence="2">The sequence shown here is derived from an EMBL/GenBank/DDBJ whole genome shotgun (WGS) entry which is preliminary data.</text>
</comment>